<keyword evidence="2" id="KW-1185">Reference proteome</keyword>
<gene>
    <name evidence="1" type="ORF">RJC98_25140</name>
</gene>
<name>A0ACC6LJ88_9PSED</name>
<comment type="caution">
    <text evidence="1">The sequence shown here is derived from an EMBL/GenBank/DDBJ whole genome shotgun (WGS) entry which is preliminary data.</text>
</comment>
<dbReference type="Proteomes" id="UP001244872">
    <property type="component" value="Unassembled WGS sequence"/>
</dbReference>
<sequence>MSNYIFRKNSQIGNLDAEYDTFLKSCFLETNIFSNLLSFENSLDFTKRVIVGRTGSGKTALLKQLSENSKIKKHSIIEAESTVFEHIKNNVFISDLINKGIDLRIFYKSLWIHVLLVRVIELLYPGKTFLDYMPEFSLGAKKKYNSALAIEYVEKFRDNFFNDNIVTEITEKMQTDLSGSLGVSILKVAGKEITETTEKIQRATTQYISSELIRKQKELIKLLIEENSKEAQLKYIISIDDLDKSWLSSSSIRYDFINALLDAFRELIDIRAVKVIISIRTDILKGIYDKNLRQEEKDKSLIVAIDWDEKEIREMLDKRIDFLIKDQYQGRAVAKFADIFNFTVRGITAEAYIMERTMLRPRDAIDFVNLSLAEADGSTELCEDFLLEAEEKFYVSRKQALCKEWASIYKHIGRYVDSVSHIDKQFFKVEEIVAQIDKIQCEILSTTELDTTATSEAITADFNILLNIWFVVGIVGIKKTETLTIYSSFAKQELDISDFKKEFKIHPLFFRD</sequence>
<protein>
    <submittedName>
        <fullName evidence="1">P-loop NTPase fold protein</fullName>
    </submittedName>
</protein>
<organism evidence="1 2">
    <name type="scientific">Pseudomonas allii</name>
    <dbReference type="NCBI Taxonomy" id="2740531"/>
    <lineage>
        <taxon>Bacteria</taxon>
        <taxon>Pseudomonadati</taxon>
        <taxon>Pseudomonadota</taxon>
        <taxon>Gammaproteobacteria</taxon>
        <taxon>Pseudomonadales</taxon>
        <taxon>Pseudomonadaceae</taxon>
        <taxon>Pseudomonas</taxon>
    </lineage>
</organism>
<evidence type="ECO:0000313" key="2">
    <source>
        <dbReference type="Proteomes" id="UP001244872"/>
    </source>
</evidence>
<dbReference type="EMBL" id="JAVLRO010000011">
    <property type="protein sequence ID" value="MDR9878482.1"/>
    <property type="molecule type" value="Genomic_DNA"/>
</dbReference>
<proteinExistence type="predicted"/>
<accession>A0ACC6LJ88</accession>
<reference evidence="1" key="1">
    <citation type="submission" date="2023-07" db="EMBL/GenBank/DDBJ databases">
        <title>Bioagumentation of soil contaminated with hydrocarbons using Pseudomonas poae 7b strain.</title>
        <authorList>
            <person name="Kumor A."/>
        </authorList>
    </citation>
    <scope>NUCLEOTIDE SEQUENCE</scope>
    <source>
        <strain evidence="1">7b</strain>
    </source>
</reference>
<evidence type="ECO:0000313" key="1">
    <source>
        <dbReference type="EMBL" id="MDR9878482.1"/>
    </source>
</evidence>